<dbReference type="OrthoDB" id="1898560at2759"/>
<dbReference type="PANTHER" id="PTHR34124">
    <property type="entry name" value="F16B3.27 PROTEIN-RELATED"/>
    <property type="match status" value="1"/>
</dbReference>
<keyword evidence="3" id="KW-1185">Reference proteome</keyword>
<dbReference type="AlphaFoldDB" id="A0A835RNU6"/>
<comment type="caution">
    <text evidence="2">The sequence shown here is derived from an EMBL/GenBank/DDBJ whole genome shotgun (WGS) entry which is preliminary data.</text>
</comment>
<keyword evidence="1" id="KW-1133">Transmembrane helix</keyword>
<organism evidence="2 3">
    <name type="scientific">Vanilla planifolia</name>
    <name type="common">Vanilla</name>
    <dbReference type="NCBI Taxonomy" id="51239"/>
    <lineage>
        <taxon>Eukaryota</taxon>
        <taxon>Viridiplantae</taxon>
        <taxon>Streptophyta</taxon>
        <taxon>Embryophyta</taxon>
        <taxon>Tracheophyta</taxon>
        <taxon>Spermatophyta</taxon>
        <taxon>Magnoliopsida</taxon>
        <taxon>Liliopsida</taxon>
        <taxon>Asparagales</taxon>
        <taxon>Orchidaceae</taxon>
        <taxon>Vanilloideae</taxon>
        <taxon>Vanilleae</taxon>
        <taxon>Vanilla</taxon>
    </lineage>
</organism>
<feature type="transmembrane region" description="Helical" evidence="1">
    <location>
        <begin position="121"/>
        <end position="143"/>
    </location>
</feature>
<sequence>MAIYEQIELETKSMFCPVPKKPTVNDKDKRVQMVLKGFIGAAFHQLRIECSHVLMDEGGLKGHNQLAIRGTKGNGNELKTLMKEEEKIGLNNYGSQPEKVVKIMGLSSQEMSPAHLRAHKIFLFSNYILLGAASSCIFLTLSLRLIPSVIGFLLILLYALTIVGAISGCAAANSSSGKWHGAHMVTTVLAAILQGSVAVVVFTRTSALLLGGLKSYVREDDGVIILRMVGALGVVIFCLEWVVLALAFVLRYYVYVDGDGSRRNAKVQSDEEMKSWPWPFQV</sequence>
<keyword evidence="1" id="KW-0472">Membrane</keyword>
<dbReference type="PANTHER" id="PTHR34124:SF2">
    <property type="entry name" value="F16B3.27 PROTEIN-RELATED"/>
    <property type="match status" value="1"/>
</dbReference>
<proteinExistence type="predicted"/>
<dbReference type="Proteomes" id="UP000636800">
    <property type="component" value="Chromosome 2"/>
</dbReference>
<dbReference type="EMBL" id="JADCNL010000002">
    <property type="protein sequence ID" value="KAG0492181.1"/>
    <property type="molecule type" value="Genomic_DNA"/>
</dbReference>
<feature type="transmembrane region" description="Helical" evidence="1">
    <location>
        <begin position="184"/>
        <end position="204"/>
    </location>
</feature>
<evidence type="ECO:0000313" key="2">
    <source>
        <dbReference type="EMBL" id="KAG0492181.1"/>
    </source>
</evidence>
<gene>
    <name evidence="2" type="ORF">HPP92_005579</name>
</gene>
<reference evidence="2 3" key="1">
    <citation type="journal article" date="2020" name="Nat. Food">
        <title>A phased Vanilla planifolia genome enables genetic improvement of flavour and production.</title>
        <authorList>
            <person name="Hasing T."/>
            <person name="Tang H."/>
            <person name="Brym M."/>
            <person name="Khazi F."/>
            <person name="Huang T."/>
            <person name="Chambers A.H."/>
        </authorList>
    </citation>
    <scope>NUCLEOTIDE SEQUENCE [LARGE SCALE GENOMIC DNA]</scope>
    <source>
        <tissue evidence="2">Leaf</tissue>
    </source>
</reference>
<feature type="transmembrane region" description="Helical" evidence="1">
    <location>
        <begin position="224"/>
        <end position="254"/>
    </location>
</feature>
<feature type="transmembrane region" description="Helical" evidence="1">
    <location>
        <begin position="149"/>
        <end position="172"/>
    </location>
</feature>
<keyword evidence="1" id="KW-0812">Transmembrane</keyword>
<accession>A0A835RNU6</accession>
<evidence type="ECO:0000256" key="1">
    <source>
        <dbReference type="SAM" id="Phobius"/>
    </source>
</evidence>
<name>A0A835RNU6_VANPL</name>
<evidence type="ECO:0000313" key="3">
    <source>
        <dbReference type="Proteomes" id="UP000636800"/>
    </source>
</evidence>
<protein>
    <submittedName>
        <fullName evidence="2">Uncharacterized protein</fullName>
    </submittedName>
</protein>